<keyword evidence="3 6" id="KW-0808">Transferase</keyword>
<gene>
    <name evidence="6 8" type="primary">lipB</name>
    <name evidence="8" type="ORF">NNL22_12240</name>
</gene>
<evidence type="ECO:0000259" key="7">
    <source>
        <dbReference type="PROSITE" id="PS51733"/>
    </source>
</evidence>
<dbReference type="InterPro" id="IPR020605">
    <property type="entry name" value="Octanoyltransferase_CS"/>
</dbReference>
<evidence type="ECO:0000256" key="2">
    <source>
        <dbReference type="ARBA" id="ARBA00022490"/>
    </source>
</evidence>
<dbReference type="NCBIfam" id="TIGR00214">
    <property type="entry name" value="lipB"/>
    <property type="match status" value="1"/>
</dbReference>
<dbReference type="AlphaFoldDB" id="A0A9E8KRD0"/>
<dbReference type="PANTHER" id="PTHR10993">
    <property type="entry name" value="OCTANOYLTRANSFERASE"/>
    <property type="match status" value="1"/>
</dbReference>
<dbReference type="FunFam" id="3.30.930.10:FF:000020">
    <property type="entry name" value="Octanoyltransferase"/>
    <property type="match status" value="1"/>
</dbReference>
<comment type="subcellular location">
    <subcellularLocation>
        <location evidence="6">Cytoplasm</location>
    </subcellularLocation>
</comment>
<comment type="pathway">
    <text evidence="1 6">Protein modification; protein lipoylation via endogenous pathway; protein N(6)-(lipoyl)lysine from octanoyl-[acyl-carrier-protein]: step 1/2.</text>
</comment>
<dbReference type="InterPro" id="IPR004143">
    <property type="entry name" value="BPL_LPL_catalytic"/>
</dbReference>
<dbReference type="SUPFAM" id="SSF55681">
    <property type="entry name" value="Class II aaRS and biotin synthetases"/>
    <property type="match status" value="1"/>
</dbReference>
<dbReference type="Gene3D" id="3.30.930.10">
    <property type="entry name" value="Bira Bifunctional Protein, Domain 2"/>
    <property type="match status" value="1"/>
</dbReference>
<evidence type="ECO:0000256" key="4">
    <source>
        <dbReference type="ARBA" id="ARBA00023315"/>
    </source>
</evidence>
<dbReference type="InterPro" id="IPR045864">
    <property type="entry name" value="aa-tRNA-synth_II/BPL/LPL"/>
</dbReference>
<protein>
    <recommendedName>
        <fullName evidence="6">Octanoyltransferase</fullName>
        <ecNumber evidence="6">2.3.1.181</ecNumber>
    </recommendedName>
    <alternativeName>
        <fullName evidence="6">Lipoate-protein ligase B</fullName>
    </alternativeName>
    <alternativeName>
        <fullName evidence="6">Lipoyl/octanoyl transferase</fullName>
    </alternativeName>
    <alternativeName>
        <fullName evidence="6">Octanoyl-[acyl-carrier-protein]-protein N-octanoyltransferase</fullName>
    </alternativeName>
</protein>
<keyword evidence="9" id="KW-1185">Reference proteome</keyword>
<comment type="function">
    <text evidence="5 6">Catalyzes the transfer of endogenously produced octanoic acid from octanoyl-acyl-carrier-protein onto the lipoyl domains of lipoate-dependent enzymes. Lipoyl-ACP can also act as a substrate although octanoyl-ACP is likely to be the physiological substrate.</text>
</comment>
<sequence length="224" mass="24737">MVRVLGVTEYTLAWEAMKAFTDGRDDSTTDEIWLLQHPPVFTQGQAGKAEHVLFPGDIPVVQVDRGGQVTYHGPGQLIAYIMVDIKRRNMGARALVSLIEQAIIDTLSLYGVEAAARKDAPGVYVGEAKIASLGLRIRKGRSFHGLSLNIDMDLEPFSRINPCGYQGMEIVQLKGLNQQTLEQYYSPSDACPLLIDDVAEKLQSKLTEAFGYQAVNVTHELPEF</sequence>
<dbReference type="HAMAP" id="MF_00013">
    <property type="entry name" value="LipB"/>
    <property type="match status" value="1"/>
</dbReference>
<evidence type="ECO:0000256" key="3">
    <source>
        <dbReference type="ARBA" id="ARBA00022679"/>
    </source>
</evidence>
<comment type="catalytic activity">
    <reaction evidence="6">
        <text>octanoyl-[ACP] + L-lysyl-[protein] = N(6)-octanoyl-L-lysyl-[protein] + holo-[ACP] + H(+)</text>
        <dbReference type="Rhea" id="RHEA:17665"/>
        <dbReference type="Rhea" id="RHEA-COMP:9636"/>
        <dbReference type="Rhea" id="RHEA-COMP:9685"/>
        <dbReference type="Rhea" id="RHEA-COMP:9752"/>
        <dbReference type="Rhea" id="RHEA-COMP:9928"/>
        <dbReference type="ChEBI" id="CHEBI:15378"/>
        <dbReference type="ChEBI" id="CHEBI:29969"/>
        <dbReference type="ChEBI" id="CHEBI:64479"/>
        <dbReference type="ChEBI" id="CHEBI:78463"/>
        <dbReference type="ChEBI" id="CHEBI:78809"/>
        <dbReference type="EC" id="2.3.1.181"/>
    </reaction>
</comment>
<dbReference type="EC" id="2.3.1.181" evidence="6"/>
<proteinExistence type="inferred from homology"/>
<feature type="binding site" evidence="6">
    <location>
        <begin position="65"/>
        <end position="72"/>
    </location>
    <ligand>
        <name>substrate</name>
    </ligand>
</feature>
<keyword evidence="2 6" id="KW-0963">Cytoplasm</keyword>
<dbReference type="GO" id="GO:0005737">
    <property type="term" value="C:cytoplasm"/>
    <property type="evidence" value="ECO:0007669"/>
    <property type="project" value="UniProtKB-SubCell"/>
</dbReference>
<name>A0A9E8KRD0_9ALTE</name>
<dbReference type="InterPro" id="IPR000544">
    <property type="entry name" value="Octanoyltransferase"/>
</dbReference>
<dbReference type="EMBL" id="CP101527">
    <property type="protein sequence ID" value="UZW76849.1"/>
    <property type="molecule type" value="Genomic_DNA"/>
</dbReference>
<dbReference type="PROSITE" id="PS01313">
    <property type="entry name" value="LIPB"/>
    <property type="match status" value="1"/>
</dbReference>
<dbReference type="Proteomes" id="UP001164472">
    <property type="component" value="Chromosome"/>
</dbReference>
<organism evidence="8 9">
    <name type="scientific">Alkalimarinus sediminis</name>
    <dbReference type="NCBI Taxonomy" id="1632866"/>
    <lineage>
        <taxon>Bacteria</taxon>
        <taxon>Pseudomonadati</taxon>
        <taxon>Pseudomonadota</taxon>
        <taxon>Gammaproteobacteria</taxon>
        <taxon>Alteromonadales</taxon>
        <taxon>Alteromonadaceae</taxon>
        <taxon>Alkalimarinus</taxon>
    </lineage>
</organism>
<feature type="binding site" evidence="6">
    <location>
        <begin position="145"/>
        <end position="147"/>
    </location>
    <ligand>
        <name>substrate</name>
    </ligand>
</feature>
<dbReference type="CDD" id="cd16444">
    <property type="entry name" value="LipB"/>
    <property type="match status" value="1"/>
</dbReference>
<feature type="domain" description="BPL/LPL catalytic" evidence="7">
    <location>
        <begin position="26"/>
        <end position="214"/>
    </location>
</feature>
<evidence type="ECO:0000313" key="9">
    <source>
        <dbReference type="Proteomes" id="UP001164472"/>
    </source>
</evidence>
<evidence type="ECO:0000256" key="5">
    <source>
        <dbReference type="ARBA" id="ARBA00024732"/>
    </source>
</evidence>
<feature type="binding site" evidence="6">
    <location>
        <begin position="132"/>
        <end position="134"/>
    </location>
    <ligand>
        <name>substrate</name>
    </ligand>
</feature>
<dbReference type="Pfam" id="PF21948">
    <property type="entry name" value="LplA-B_cat"/>
    <property type="match status" value="1"/>
</dbReference>
<evidence type="ECO:0000256" key="1">
    <source>
        <dbReference type="ARBA" id="ARBA00004821"/>
    </source>
</evidence>
<accession>A0A9E8KRD0</accession>
<comment type="similarity">
    <text evidence="6">Belongs to the LipB family.</text>
</comment>
<comment type="miscellaneous">
    <text evidence="6">In the reaction, the free carboxyl group of octanoic acid is attached via an amide linkage to the epsilon-amino group of a specific lysine residue of lipoyl domains of lipoate-dependent enzymes.</text>
</comment>
<dbReference type="GO" id="GO:0033819">
    <property type="term" value="F:lipoyl(octanoyl) transferase activity"/>
    <property type="evidence" value="ECO:0007669"/>
    <property type="project" value="UniProtKB-EC"/>
</dbReference>
<keyword evidence="4 6" id="KW-0012">Acyltransferase</keyword>
<dbReference type="GO" id="GO:0009249">
    <property type="term" value="P:protein lipoylation"/>
    <property type="evidence" value="ECO:0007669"/>
    <property type="project" value="InterPro"/>
</dbReference>
<dbReference type="NCBIfam" id="NF010922">
    <property type="entry name" value="PRK14342.1"/>
    <property type="match status" value="1"/>
</dbReference>
<dbReference type="PROSITE" id="PS51733">
    <property type="entry name" value="BPL_LPL_CATALYTIC"/>
    <property type="match status" value="1"/>
</dbReference>
<dbReference type="PANTHER" id="PTHR10993:SF7">
    <property type="entry name" value="LIPOYLTRANSFERASE 2, MITOCHONDRIAL-RELATED"/>
    <property type="match status" value="1"/>
</dbReference>
<evidence type="ECO:0000256" key="6">
    <source>
        <dbReference type="HAMAP-Rule" id="MF_00013"/>
    </source>
</evidence>
<evidence type="ECO:0000313" key="8">
    <source>
        <dbReference type="EMBL" id="UZW76849.1"/>
    </source>
</evidence>
<feature type="active site" description="Acyl-thioester intermediate" evidence="6">
    <location>
        <position position="163"/>
    </location>
</feature>
<feature type="site" description="Lowers pKa of active site Cys" evidence="6">
    <location>
        <position position="129"/>
    </location>
</feature>
<reference evidence="8" key="1">
    <citation type="submission" date="2022-07" db="EMBL/GenBank/DDBJ databases">
        <title>Alkalimarinus sp. nov., isolated from gut of a Alitta virens.</title>
        <authorList>
            <person name="Yang A.I."/>
            <person name="Shin N.-R."/>
        </authorList>
    </citation>
    <scope>NUCLEOTIDE SEQUENCE</scope>
    <source>
        <strain evidence="8">FA028</strain>
    </source>
</reference>
<dbReference type="KEGG" id="asem:NNL22_12240"/>